<comment type="caution">
    <text evidence="2">The sequence shown here is derived from an EMBL/GenBank/DDBJ whole genome shotgun (WGS) entry which is preliminary data.</text>
</comment>
<proteinExistence type="predicted"/>
<feature type="region of interest" description="Disordered" evidence="1">
    <location>
        <begin position="49"/>
        <end position="72"/>
    </location>
</feature>
<accession>A0ABV0QKE5</accession>
<protein>
    <submittedName>
        <fullName evidence="2">Uncharacterized protein</fullName>
    </submittedName>
</protein>
<evidence type="ECO:0000313" key="2">
    <source>
        <dbReference type="EMBL" id="MEQ2196269.1"/>
    </source>
</evidence>
<dbReference type="EMBL" id="JAHRIN010016813">
    <property type="protein sequence ID" value="MEQ2196269.1"/>
    <property type="molecule type" value="Genomic_DNA"/>
</dbReference>
<organism evidence="2 3">
    <name type="scientific">Xenoophorus captivus</name>
    <dbReference type="NCBI Taxonomy" id="1517983"/>
    <lineage>
        <taxon>Eukaryota</taxon>
        <taxon>Metazoa</taxon>
        <taxon>Chordata</taxon>
        <taxon>Craniata</taxon>
        <taxon>Vertebrata</taxon>
        <taxon>Euteleostomi</taxon>
        <taxon>Actinopterygii</taxon>
        <taxon>Neopterygii</taxon>
        <taxon>Teleostei</taxon>
        <taxon>Neoteleostei</taxon>
        <taxon>Acanthomorphata</taxon>
        <taxon>Ovalentaria</taxon>
        <taxon>Atherinomorphae</taxon>
        <taxon>Cyprinodontiformes</taxon>
        <taxon>Goodeidae</taxon>
        <taxon>Xenoophorus</taxon>
    </lineage>
</organism>
<feature type="compositionally biased region" description="Polar residues" evidence="1">
    <location>
        <begin position="53"/>
        <end position="72"/>
    </location>
</feature>
<evidence type="ECO:0000313" key="3">
    <source>
        <dbReference type="Proteomes" id="UP001434883"/>
    </source>
</evidence>
<gene>
    <name evidence="2" type="ORF">XENOCAPTIV_026830</name>
</gene>
<name>A0ABV0QKE5_9TELE</name>
<keyword evidence="3" id="KW-1185">Reference proteome</keyword>
<sequence length="72" mass="8020">MPRVVRMEDKLLNQVSLASDEFSLLTFPEQTAQTAPGNSGCDLQRSLHKHLSKSNSRMPEKSTTGSCWTQLV</sequence>
<dbReference type="Proteomes" id="UP001434883">
    <property type="component" value="Unassembled WGS sequence"/>
</dbReference>
<reference evidence="2 3" key="1">
    <citation type="submission" date="2021-06" db="EMBL/GenBank/DDBJ databases">
        <authorList>
            <person name="Palmer J.M."/>
        </authorList>
    </citation>
    <scope>NUCLEOTIDE SEQUENCE [LARGE SCALE GENOMIC DNA]</scope>
    <source>
        <strain evidence="2 3">XC_2019</strain>
        <tissue evidence="2">Muscle</tissue>
    </source>
</reference>
<evidence type="ECO:0000256" key="1">
    <source>
        <dbReference type="SAM" id="MobiDB-lite"/>
    </source>
</evidence>